<name>A0A7J7MFQ9_9MAGN</name>
<keyword evidence="3" id="KW-1185">Reference proteome</keyword>
<proteinExistence type="predicted"/>
<organism evidence="2 3">
    <name type="scientific">Kingdonia uniflora</name>
    <dbReference type="NCBI Taxonomy" id="39325"/>
    <lineage>
        <taxon>Eukaryota</taxon>
        <taxon>Viridiplantae</taxon>
        <taxon>Streptophyta</taxon>
        <taxon>Embryophyta</taxon>
        <taxon>Tracheophyta</taxon>
        <taxon>Spermatophyta</taxon>
        <taxon>Magnoliopsida</taxon>
        <taxon>Ranunculales</taxon>
        <taxon>Circaeasteraceae</taxon>
        <taxon>Kingdonia</taxon>
    </lineage>
</organism>
<comment type="caution">
    <text evidence="2">The sequence shown here is derived from an EMBL/GenBank/DDBJ whole genome shotgun (WGS) entry which is preliminary data.</text>
</comment>
<evidence type="ECO:0000313" key="3">
    <source>
        <dbReference type="Proteomes" id="UP000541444"/>
    </source>
</evidence>
<dbReference type="Proteomes" id="UP000541444">
    <property type="component" value="Unassembled WGS sequence"/>
</dbReference>
<feature type="region of interest" description="Disordered" evidence="1">
    <location>
        <begin position="126"/>
        <end position="167"/>
    </location>
</feature>
<gene>
    <name evidence="2" type="ORF">GIB67_027519</name>
</gene>
<accession>A0A7J7MFQ9</accession>
<dbReference type="AlphaFoldDB" id="A0A7J7MFQ9"/>
<sequence length="203" mass="23214">MKLIKVAVRSFEVSRQWGTARGLSTGRTSGGFYGDNDSNSQESADNFEKRIFGGLSGNSQNNDPFLRKLDEVERVRDRFGNRPGNNENSNSMIFDGLDENCTTLSDGMDGKLKKAATNFEFDPQETKGYDGFSKGPNKPFSSRMSFQPKEPNYLRQPARRLSKRPEFETTTAEVLKKADFREADNDIIINRKRYMRKRLTKRK</sequence>
<dbReference type="OrthoDB" id="21463at2759"/>
<dbReference type="EMBL" id="JACGCM010001560">
    <property type="protein sequence ID" value="KAF6153652.1"/>
    <property type="molecule type" value="Genomic_DNA"/>
</dbReference>
<evidence type="ECO:0000256" key="1">
    <source>
        <dbReference type="SAM" id="MobiDB-lite"/>
    </source>
</evidence>
<reference evidence="2 3" key="1">
    <citation type="journal article" date="2020" name="IScience">
        <title>Genome Sequencing of the Endangered Kingdonia uniflora (Circaeasteraceae, Ranunculales) Reveals Potential Mechanisms of Evolutionary Specialization.</title>
        <authorList>
            <person name="Sun Y."/>
            <person name="Deng T."/>
            <person name="Zhang A."/>
            <person name="Moore M.J."/>
            <person name="Landis J.B."/>
            <person name="Lin N."/>
            <person name="Zhang H."/>
            <person name="Zhang X."/>
            <person name="Huang J."/>
            <person name="Zhang X."/>
            <person name="Sun H."/>
            <person name="Wang H."/>
        </authorList>
    </citation>
    <scope>NUCLEOTIDE SEQUENCE [LARGE SCALE GENOMIC DNA]</scope>
    <source>
        <strain evidence="2">TB1705</strain>
        <tissue evidence="2">Leaf</tissue>
    </source>
</reference>
<evidence type="ECO:0000313" key="2">
    <source>
        <dbReference type="EMBL" id="KAF6153652.1"/>
    </source>
</evidence>
<protein>
    <submittedName>
        <fullName evidence="2">Uncharacterized protein</fullName>
    </submittedName>
</protein>